<gene>
    <name evidence="2" type="ORF">PF66_05510</name>
</gene>
<feature type="transmembrane region" description="Helical" evidence="1">
    <location>
        <begin position="81"/>
        <end position="101"/>
    </location>
</feature>
<keyword evidence="1" id="KW-1133">Transmembrane helix</keyword>
<organism evidence="2 3">
    <name type="scientific">Pseudomonas asplenii</name>
    <dbReference type="NCBI Taxonomy" id="53407"/>
    <lineage>
        <taxon>Bacteria</taxon>
        <taxon>Pseudomonadati</taxon>
        <taxon>Pseudomonadota</taxon>
        <taxon>Gammaproteobacteria</taxon>
        <taxon>Pseudomonadales</taxon>
        <taxon>Pseudomonadaceae</taxon>
        <taxon>Pseudomonas</taxon>
    </lineage>
</organism>
<comment type="caution">
    <text evidence="2">The sequence shown here is derived from an EMBL/GenBank/DDBJ whole genome shotgun (WGS) entry which is preliminary data.</text>
</comment>
<dbReference type="EMBL" id="JSYZ01000025">
    <property type="protein sequence ID" value="KPA87933.1"/>
    <property type="molecule type" value="Genomic_DNA"/>
</dbReference>
<feature type="transmembrane region" description="Helical" evidence="1">
    <location>
        <begin position="44"/>
        <end position="69"/>
    </location>
</feature>
<reference evidence="2 3" key="1">
    <citation type="journal article" date="2015" name="PLoS ONE">
        <title>Rice-Infecting Pseudomonas Genomes Are Highly Accessorized and Harbor Multiple Putative Virulence Mechanisms to Cause Sheath Brown Rot.</title>
        <authorList>
            <person name="Quibod I.L."/>
            <person name="Grande G."/>
            <person name="Oreiro E.G."/>
            <person name="Borja F.N."/>
            <person name="Dossa G.S."/>
            <person name="Mauleon R."/>
            <person name="Cruz C.V."/>
            <person name="Oliva R."/>
        </authorList>
    </citation>
    <scope>NUCLEOTIDE SEQUENCE [LARGE SCALE GENOMIC DNA]</scope>
    <source>
        <strain evidence="2 3">IRRI 6609</strain>
    </source>
</reference>
<keyword evidence="1" id="KW-0812">Transmembrane</keyword>
<keyword evidence="1" id="KW-0472">Membrane</keyword>
<dbReference type="PATRIC" id="fig|50340.43.peg.3224"/>
<dbReference type="OrthoDB" id="9095750at2"/>
<dbReference type="AlphaFoldDB" id="A0A0N1J5N3"/>
<sequence>MSILDSSIKPSAEDQADRFTARHLGDWLVFCLILYISSELDRLLGLWLLLIPLLAAPALVASGSFIVGFAANLWTRRWKRLVSVVVAPVITVGLLTASYHYGVDAGWVSFQLKRHVYLETIRSLPQSSAKYHEWSWGSTGGDVGTNVAYTLVYDETDKPLTQPRNDRQWQDNASVQPYGHHFFLVTELR</sequence>
<dbReference type="RefSeq" id="WP_054059992.1">
    <property type="nucleotide sequence ID" value="NZ_JAQMZR010000055.1"/>
</dbReference>
<accession>A0A0N1J5N3</accession>
<dbReference type="Proteomes" id="UP000037931">
    <property type="component" value="Unassembled WGS sequence"/>
</dbReference>
<evidence type="ECO:0000313" key="2">
    <source>
        <dbReference type="EMBL" id="KPA87933.1"/>
    </source>
</evidence>
<evidence type="ECO:0000256" key="1">
    <source>
        <dbReference type="SAM" id="Phobius"/>
    </source>
</evidence>
<name>A0A0N1J5N3_9PSED</name>
<keyword evidence="3" id="KW-1185">Reference proteome</keyword>
<evidence type="ECO:0000313" key="3">
    <source>
        <dbReference type="Proteomes" id="UP000037931"/>
    </source>
</evidence>
<proteinExistence type="predicted"/>
<protein>
    <submittedName>
        <fullName evidence="2">Uncharacterized protein</fullName>
    </submittedName>
</protein>